<keyword evidence="3" id="KW-0272">Extracellular matrix</keyword>
<dbReference type="Pfam" id="PF17771">
    <property type="entry name" value="ADAMTS_CR_2"/>
    <property type="match status" value="1"/>
</dbReference>
<feature type="binding site" evidence="13">
    <location>
        <position position="362"/>
    </location>
    <ligand>
        <name>Zn(2+)</name>
        <dbReference type="ChEBI" id="CHEBI:29105"/>
        <note>catalytic</note>
    </ligand>
</feature>
<feature type="binding site" evidence="13">
    <location>
        <position position="352"/>
    </location>
    <ligand>
        <name>Zn(2+)</name>
        <dbReference type="ChEBI" id="CHEBI:29105"/>
        <note>catalytic</note>
    </ligand>
</feature>
<evidence type="ECO:0000313" key="16">
    <source>
        <dbReference type="Proteomes" id="UP000694680"/>
    </source>
</evidence>
<comment type="caution">
    <text evidence="13">Lacks conserved residue(s) required for the propagation of feature annotation.</text>
</comment>
<keyword evidence="8" id="KW-0378">Hydrolase</keyword>
<keyword evidence="11" id="KW-1015">Disulfide bond</keyword>
<evidence type="ECO:0000256" key="12">
    <source>
        <dbReference type="ARBA" id="ARBA00023180"/>
    </source>
</evidence>
<keyword evidence="7" id="KW-0677">Repeat</keyword>
<feature type="active site" evidence="13">
    <location>
        <position position="353"/>
    </location>
</feature>
<keyword evidence="9 13" id="KW-0862">Zinc</keyword>
<evidence type="ECO:0000256" key="9">
    <source>
        <dbReference type="ARBA" id="ARBA00022833"/>
    </source>
</evidence>
<dbReference type="InterPro" id="IPR002870">
    <property type="entry name" value="Peptidase_M12B_N"/>
</dbReference>
<dbReference type="InterPro" id="IPR001590">
    <property type="entry name" value="Peptidase_M12B"/>
</dbReference>
<dbReference type="InterPro" id="IPR041645">
    <property type="entry name" value="ADAMTS_CR_2"/>
</dbReference>
<organism evidence="15 16">
    <name type="scientific">Gouania willdenowi</name>
    <name type="common">Blunt-snouted clingfish</name>
    <name type="synonym">Lepadogaster willdenowi</name>
    <dbReference type="NCBI Taxonomy" id="441366"/>
    <lineage>
        <taxon>Eukaryota</taxon>
        <taxon>Metazoa</taxon>
        <taxon>Chordata</taxon>
        <taxon>Craniata</taxon>
        <taxon>Vertebrata</taxon>
        <taxon>Euteleostomi</taxon>
        <taxon>Actinopterygii</taxon>
        <taxon>Neopterygii</taxon>
        <taxon>Teleostei</taxon>
        <taxon>Neoteleostei</taxon>
        <taxon>Acanthomorphata</taxon>
        <taxon>Ovalentaria</taxon>
        <taxon>Blenniimorphae</taxon>
        <taxon>Blenniiformes</taxon>
        <taxon>Gobiesocoidei</taxon>
        <taxon>Gobiesocidae</taxon>
        <taxon>Gobiesocinae</taxon>
        <taxon>Gouania</taxon>
    </lineage>
</organism>
<evidence type="ECO:0000256" key="13">
    <source>
        <dbReference type="PROSITE-ProRule" id="PRU00276"/>
    </source>
</evidence>
<keyword evidence="16" id="KW-1185">Reference proteome</keyword>
<reference evidence="15" key="1">
    <citation type="submission" date="2020-06" db="EMBL/GenBank/DDBJ databases">
        <authorList>
            <consortium name="Wellcome Sanger Institute Data Sharing"/>
        </authorList>
    </citation>
    <scope>NUCLEOTIDE SEQUENCE [LARGE SCALE GENOMIC DNA]</scope>
</reference>
<feature type="binding site" evidence="13">
    <location>
        <position position="356"/>
    </location>
    <ligand>
        <name>Zn(2+)</name>
        <dbReference type="ChEBI" id="CHEBI:29105"/>
        <note>catalytic</note>
    </ligand>
</feature>
<dbReference type="PANTHER" id="PTHR11905:SF256">
    <property type="entry name" value="PEPTIDASE M12B DOMAIN-CONTAINING PROTEIN"/>
    <property type="match status" value="1"/>
</dbReference>
<reference evidence="15" key="3">
    <citation type="submission" date="2025-09" db="UniProtKB">
        <authorList>
            <consortium name="Ensembl"/>
        </authorList>
    </citation>
    <scope>IDENTIFICATION</scope>
</reference>
<protein>
    <submittedName>
        <fullName evidence="15">ADAM metallopeptidase with thrombospondin type 1 motif, 16</fullName>
    </submittedName>
</protein>
<dbReference type="GO" id="GO:0004222">
    <property type="term" value="F:metalloendopeptidase activity"/>
    <property type="evidence" value="ECO:0007669"/>
    <property type="project" value="InterPro"/>
</dbReference>
<name>A0A8C5EFY0_GOUWI</name>
<keyword evidence="10" id="KW-0482">Metalloprotease</keyword>
<keyword evidence="4" id="KW-0645">Protease</keyword>
<accession>A0A8C5EFY0</accession>
<keyword evidence="5 13" id="KW-0479">Metal-binding</keyword>
<evidence type="ECO:0000313" key="15">
    <source>
        <dbReference type="Ensembl" id="ENSGWIP00000019314.1"/>
    </source>
</evidence>
<dbReference type="Pfam" id="PF01562">
    <property type="entry name" value="Pep_M12B_propep"/>
    <property type="match status" value="1"/>
</dbReference>
<evidence type="ECO:0000256" key="5">
    <source>
        <dbReference type="ARBA" id="ARBA00022723"/>
    </source>
</evidence>
<sequence>MYCILANQSFMCFLYVSHPEYEIVAPFEVNHQGLYISHEIAHHERRRRRRSLSNYAGSASNSSEILHFQLTGLGQDFHMELKESSESLIAPGFTIQVLGKNGTKSLRAYHQDDLCFYQGSLRSRVNSSVALSTCMGMSGLIRTEDADYFLRPLSRKSSNYEIHRHSQYRRGEQQKQHFCGRRKKYMPKPPQEDIFIMKDEYKFTLRNKRAALMKNQVNPKLNVETLVVNITTYVLTVLNMVSSLFQDGTIGGNINIVIVGLVLLDEEQDGLLINHHADHTLNSFCHWQSTLGGREGRHHDHAILLTGYDICSWKNEPCDTLGFAPISGMCSKYRSCTINEDTGLGLAFTIAHESGHNFGMVHDGEGNVCKKSEGNIMSPTLAGHNGIFSWSACSRQYLSRFLNSAQALCLSDEPRAIKEYRYPEKLPGEMYDADTQCKWQFGEKAKLCTLDFKKDICKALWCHRVGRKCETKFMPAAEGSACGPDMVNNCVHCGQSVVKLLII</sequence>
<dbReference type="Ensembl" id="ENSGWIT00000021253.1">
    <property type="protein sequence ID" value="ENSGWIP00000019314.1"/>
    <property type="gene ID" value="ENSGWIG00000010575.1"/>
</dbReference>
<dbReference type="GO" id="GO:0006508">
    <property type="term" value="P:proteolysis"/>
    <property type="evidence" value="ECO:0007669"/>
    <property type="project" value="UniProtKB-KW"/>
</dbReference>
<evidence type="ECO:0000256" key="11">
    <source>
        <dbReference type="ARBA" id="ARBA00023157"/>
    </source>
</evidence>
<dbReference type="FunFam" id="3.40.390.10:FF:000001">
    <property type="entry name" value="A disintegrin and metalloproteinase with thrombospondin motifs 1"/>
    <property type="match status" value="1"/>
</dbReference>
<dbReference type="CDD" id="cd04273">
    <property type="entry name" value="ZnMc_ADAMTS_like"/>
    <property type="match status" value="1"/>
</dbReference>
<proteinExistence type="predicted"/>
<dbReference type="Pfam" id="PF01421">
    <property type="entry name" value="Reprolysin"/>
    <property type="match status" value="1"/>
</dbReference>
<dbReference type="SUPFAM" id="SSF55486">
    <property type="entry name" value="Metalloproteases ('zincins'), catalytic domain"/>
    <property type="match status" value="1"/>
</dbReference>
<keyword evidence="12" id="KW-0325">Glycoprotein</keyword>
<evidence type="ECO:0000256" key="1">
    <source>
        <dbReference type="ARBA" id="ARBA00004498"/>
    </source>
</evidence>
<dbReference type="Gene3D" id="3.40.1620.60">
    <property type="match status" value="1"/>
</dbReference>
<evidence type="ECO:0000256" key="8">
    <source>
        <dbReference type="ARBA" id="ARBA00022801"/>
    </source>
</evidence>
<dbReference type="InterPro" id="IPR024079">
    <property type="entry name" value="MetalloPept_cat_dom_sf"/>
</dbReference>
<dbReference type="GO" id="GO:0046872">
    <property type="term" value="F:metal ion binding"/>
    <property type="evidence" value="ECO:0007669"/>
    <property type="project" value="UniProtKB-KW"/>
</dbReference>
<comment type="subcellular location">
    <subcellularLocation>
        <location evidence="1">Secreted</location>
        <location evidence="1">Extracellular space</location>
        <location evidence="1">Extracellular matrix</location>
    </subcellularLocation>
</comment>
<dbReference type="Gene3D" id="3.40.390.10">
    <property type="entry name" value="Collagenase (Catalytic Domain)"/>
    <property type="match status" value="1"/>
</dbReference>
<dbReference type="PANTHER" id="PTHR11905">
    <property type="entry name" value="ADAM A DISINTEGRIN AND METALLOPROTEASE DOMAIN"/>
    <property type="match status" value="1"/>
</dbReference>
<dbReference type="Proteomes" id="UP000694680">
    <property type="component" value="Chromosome 16"/>
</dbReference>
<evidence type="ECO:0000256" key="2">
    <source>
        <dbReference type="ARBA" id="ARBA00022525"/>
    </source>
</evidence>
<evidence type="ECO:0000259" key="14">
    <source>
        <dbReference type="PROSITE" id="PS50215"/>
    </source>
</evidence>
<evidence type="ECO:0000256" key="3">
    <source>
        <dbReference type="ARBA" id="ARBA00022530"/>
    </source>
</evidence>
<keyword evidence="2" id="KW-0964">Secreted</keyword>
<evidence type="ECO:0000256" key="4">
    <source>
        <dbReference type="ARBA" id="ARBA00022670"/>
    </source>
</evidence>
<dbReference type="PROSITE" id="PS50215">
    <property type="entry name" value="ADAM_MEPRO"/>
    <property type="match status" value="1"/>
</dbReference>
<evidence type="ECO:0000256" key="10">
    <source>
        <dbReference type="ARBA" id="ARBA00023049"/>
    </source>
</evidence>
<dbReference type="AlphaFoldDB" id="A0A8C5EFY0"/>
<feature type="domain" description="Peptidase M12B" evidence="14">
    <location>
        <begin position="230"/>
        <end position="414"/>
    </location>
</feature>
<reference evidence="15" key="2">
    <citation type="submission" date="2025-08" db="UniProtKB">
        <authorList>
            <consortium name="Ensembl"/>
        </authorList>
    </citation>
    <scope>IDENTIFICATION</scope>
</reference>
<keyword evidence="6" id="KW-0732">Signal</keyword>
<evidence type="ECO:0000256" key="7">
    <source>
        <dbReference type="ARBA" id="ARBA00022737"/>
    </source>
</evidence>
<evidence type="ECO:0000256" key="6">
    <source>
        <dbReference type="ARBA" id="ARBA00022729"/>
    </source>
</evidence>